<dbReference type="RefSeq" id="WP_354368714.1">
    <property type="nucleotide sequence ID" value="NZ_JBEPLN010000014.1"/>
</dbReference>
<keyword evidence="2" id="KW-1185">Reference proteome</keyword>
<accession>A0ABV2JF85</accession>
<evidence type="ECO:0000313" key="1">
    <source>
        <dbReference type="EMBL" id="MET3634393.1"/>
    </source>
</evidence>
<dbReference type="InterPro" id="IPR011060">
    <property type="entry name" value="RibuloseP-bd_barrel"/>
</dbReference>
<dbReference type="EMBL" id="JBEPLN010000014">
    <property type="protein sequence ID" value="MET3634393.1"/>
    <property type="molecule type" value="Genomic_DNA"/>
</dbReference>
<dbReference type="Pfam" id="PF01136">
    <property type="entry name" value="Peptidase_U32"/>
    <property type="match status" value="1"/>
</dbReference>
<protein>
    <submittedName>
        <fullName evidence="1">Collagenase-like PrtC family protease</fullName>
    </submittedName>
</protein>
<organism evidence="1 2">
    <name type="scientific">Streptococcus porcorum</name>
    <dbReference type="NCBI Taxonomy" id="701526"/>
    <lineage>
        <taxon>Bacteria</taxon>
        <taxon>Bacillati</taxon>
        <taxon>Bacillota</taxon>
        <taxon>Bacilli</taxon>
        <taxon>Lactobacillales</taxon>
        <taxon>Streptococcaceae</taxon>
        <taxon>Streptococcus</taxon>
    </lineage>
</organism>
<dbReference type="Proteomes" id="UP001549037">
    <property type="component" value="Unassembled WGS sequence"/>
</dbReference>
<dbReference type="InterPro" id="IPR001539">
    <property type="entry name" value="Peptidase_U32"/>
</dbReference>
<dbReference type="SUPFAM" id="SSF51366">
    <property type="entry name" value="Ribulose-phoshate binding barrel"/>
    <property type="match status" value="1"/>
</dbReference>
<name>A0ABV2JF85_9STRE</name>
<evidence type="ECO:0000313" key="2">
    <source>
        <dbReference type="Proteomes" id="UP001549037"/>
    </source>
</evidence>
<reference evidence="1 2" key="1">
    <citation type="submission" date="2024-06" db="EMBL/GenBank/DDBJ databases">
        <title>Genomic Encyclopedia of Type Strains, Phase IV (KMG-IV): sequencing the most valuable type-strain genomes for metagenomic binning, comparative biology and taxonomic classification.</title>
        <authorList>
            <person name="Goeker M."/>
        </authorList>
    </citation>
    <scope>NUCLEOTIDE SEQUENCE [LARGE SCALE GENOMIC DNA]</scope>
    <source>
        <strain evidence="1 2">DSM 28302</strain>
    </source>
</reference>
<proteinExistence type="predicted"/>
<dbReference type="PANTHER" id="PTHR30217">
    <property type="entry name" value="PEPTIDASE U32 FAMILY"/>
    <property type="match status" value="1"/>
</dbReference>
<dbReference type="InterPro" id="IPR051454">
    <property type="entry name" value="RNA/ubiquinone_mod_enzymes"/>
</dbReference>
<sequence>MKKIMITATAESMDQAKALLALGVDRIYVGEGDYGLRLPYHFSREEMRELADLIHNAGKEMVVAVNALMHQDMMDSLPEYLKFLESIGVDYITVGDAGVFYALQRDGIALKTIYDASTMVTSSRQINFWAKNAGISEAVLAREIPSAELFIMAENLDIPAELLVYGASIIHQSKRPLLQNYYNFTKMDEEKSRERNLFLSEPNDPDSHYSIFEDKHGTHIFANNDLDLMPKLLEVYEHGFSHWKLEGLYTPGQDFLAIATVFVKARDLMEKGEFTQDQAFVFDEEIRKHHPIERGLDTGFYDYDPDMVK</sequence>
<gene>
    <name evidence="1" type="ORF">ABID28_001036</name>
</gene>
<comment type="caution">
    <text evidence="1">The sequence shown here is derived from an EMBL/GenBank/DDBJ whole genome shotgun (WGS) entry which is preliminary data.</text>
</comment>
<dbReference type="PANTHER" id="PTHR30217:SF12">
    <property type="entry name" value="U32 FAMILY PEPTIDASE"/>
    <property type="match status" value="1"/>
</dbReference>